<protein>
    <recommendedName>
        <fullName evidence="1">START domain-containing protein</fullName>
    </recommendedName>
</protein>
<dbReference type="Pfam" id="PF01852">
    <property type="entry name" value="START"/>
    <property type="match status" value="1"/>
</dbReference>
<dbReference type="PANTHER" id="PTHR19308">
    <property type="entry name" value="PHOSPHATIDYLCHOLINE TRANSFER PROTEIN"/>
    <property type="match status" value="1"/>
</dbReference>
<keyword evidence="3" id="KW-1185">Reference proteome</keyword>
<dbReference type="FunFam" id="3.30.530.20:FF:000044">
    <property type="entry name" value="Uncharacterized protein"/>
    <property type="match status" value="1"/>
</dbReference>
<comment type="caution">
    <text evidence="2">The sequence shown here is derived from an EMBL/GenBank/DDBJ whole genome shotgun (WGS) entry which is preliminary data.</text>
</comment>
<accession>A0A8S1K0I2</accession>
<dbReference type="SMART" id="SM00234">
    <property type="entry name" value="START"/>
    <property type="match status" value="1"/>
</dbReference>
<dbReference type="Proteomes" id="UP000688137">
    <property type="component" value="Unassembled WGS sequence"/>
</dbReference>
<dbReference type="CDD" id="cd00177">
    <property type="entry name" value="START"/>
    <property type="match status" value="1"/>
</dbReference>
<gene>
    <name evidence="2" type="ORF">PPRIM_AZ9-3.1.T0130037</name>
</gene>
<organism evidence="2 3">
    <name type="scientific">Paramecium primaurelia</name>
    <dbReference type="NCBI Taxonomy" id="5886"/>
    <lineage>
        <taxon>Eukaryota</taxon>
        <taxon>Sar</taxon>
        <taxon>Alveolata</taxon>
        <taxon>Ciliophora</taxon>
        <taxon>Intramacronucleata</taxon>
        <taxon>Oligohymenophorea</taxon>
        <taxon>Peniculida</taxon>
        <taxon>Parameciidae</taxon>
        <taxon>Paramecium</taxon>
    </lineage>
</organism>
<dbReference type="PROSITE" id="PS50848">
    <property type="entry name" value="START"/>
    <property type="match status" value="1"/>
</dbReference>
<dbReference type="AlphaFoldDB" id="A0A8S1K0I2"/>
<dbReference type="GO" id="GO:0008289">
    <property type="term" value="F:lipid binding"/>
    <property type="evidence" value="ECO:0007669"/>
    <property type="project" value="InterPro"/>
</dbReference>
<name>A0A8S1K0I2_PARPR</name>
<dbReference type="EMBL" id="CAJJDM010000010">
    <property type="protein sequence ID" value="CAD8048692.1"/>
    <property type="molecule type" value="Genomic_DNA"/>
</dbReference>
<evidence type="ECO:0000259" key="1">
    <source>
        <dbReference type="PROSITE" id="PS50848"/>
    </source>
</evidence>
<dbReference type="InterPro" id="IPR002913">
    <property type="entry name" value="START_lipid-bd_dom"/>
</dbReference>
<dbReference type="InterPro" id="IPR051213">
    <property type="entry name" value="START_lipid_transfer"/>
</dbReference>
<dbReference type="PANTHER" id="PTHR19308:SF56">
    <property type="entry name" value="START DOMAIN-CONTAINING PROTEIN"/>
    <property type="match status" value="1"/>
</dbReference>
<reference evidence="2" key="1">
    <citation type="submission" date="2021-01" db="EMBL/GenBank/DDBJ databases">
        <authorList>
            <consortium name="Genoscope - CEA"/>
            <person name="William W."/>
        </authorList>
    </citation>
    <scope>NUCLEOTIDE SEQUENCE</scope>
</reference>
<proteinExistence type="predicted"/>
<evidence type="ECO:0000313" key="2">
    <source>
        <dbReference type="EMBL" id="CAD8048692.1"/>
    </source>
</evidence>
<dbReference type="OMA" id="SAWIVKK"/>
<feature type="domain" description="START" evidence="1">
    <location>
        <begin position="25"/>
        <end position="188"/>
    </location>
</feature>
<evidence type="ECO:0000313" key="3">
    <source>
        <dbReference type="Proteomes" id="UP000688137"/>
    </source>
</evidence>
<sequence>MQNNYDQLLEETKTKILSIVELKPENQWTLDTNKDGYIIYTRNNPENGLKINRTETNAAVDPEEFINLVIDMTRKKEYDSNFLEGRLIEKLDQNTFIFYARGKPPTFFIDARDFCLLSRVYKLGDDHFMTITKSIEHPQVPAVKGVQRGEIVFSAWIVKKQPNGQTNIIIIGNMNPKGDIPKAIINQGAKFQAEGVKKAVEYLTKNKKK</sequence>